<gene>
    <name evidence="3" type="ORF">H8S08_10110</name>
</gene>
<comment type="similarity">
    <text evidence="1">Belongs to the bacterial sugar transferase family.</text>
</comment>
<keyword evidence="4" id="KW-1185">Reference proteome</keyword>
<proteinExistence type="inferred from homology"/>
<keyword evidence="3" id="KW-0808">Transferase</keyword>
<organism evidence="3 4">
    <name type="scientific">Alistipes hominis</name>
    <dbReference type="NCBI Taxonomy" id="2763015"/>
    <lineage>
        <taxon>Bacteria</taxon>
        <taxon>Pseudomonadati</taxon>
        <taxon>Bacteroidota</taxon>
        <taxon>Bacteroidia</taxon>
        <taxon>Bacteroidales</taxon>
        <taxon>Rikenellaceae</taxon>
        <taxon>Alistipes</taxon>
    </lineage>
</organism>
<accession>A0ABR7CPU1</accession>
<dbReference type="Pfam" id="PF02397">
    <property type="entry name" value="Bac_transf"/>
    <property type="match status" value="1"/>
</dbReference>
<dbReference type="RefSeq" id="WP_118657030.1">
    <property type="nucleotide sequence ID" value="NZ_JACOOK010000005.1"/>
</dbReference>
<dbReference type="PANTHER" id="PTHR30576:SF0">
    <property type="entry name" value="UNDECAPRENYL-PHOSPHATE N-ACETYLGALACTOSAMINYL 1-PHOSPHATE TRANSFERASE-RELATED"/>
    <property type="match status" value="1"/>
</dbReference>
<dbReference type="InterPro" id="IPR003362">
    <property type="entry name" value="Bact_transf"/>
</dbReference>
<feature type="domain" description="Bacterial sugar transferase" evidence="2">
    <location>
        <begin position="147"/>
        <end position="397"/>
    </location>
</feature>
<reference evidence="3 4" key="1">
    <citation type="submission" date="2020-08" db="EMBL/GenBank/DDBJ databases">
        <title>Genome public.</title>
        <authorList>
            <person name="Liu C."/>
            <person name="Sun Q."/>
        </authorList>
    </citation>
    <scope>NUCLEOTIDE SEQUENCE [LARGE SCALE GENOMIC DNA]</scope>
    <source>
        <strain evidence="3 4">New-7</strain>
    </source>
</reference>
<dbReference type="GO" id="GO:0016740">
    <property type="term" value="F:transferase activity"/>
    <property type="evidence" value="ECO:0007669"/>
    <property type="project" value="UniProtKB-KW"/>
</dbReference>
<dbReference type="EMBL" id="JACOOK010000005">
    <property type="protein sequence ID" value="MBC5617365.1"/>
    <property type="molecule type" value="Genomic_DNA"/>
</dbReference>
<dbReference type="PANTHER" id="PTHR30576">
    <property type="entry name" value="COLANIC BIOSYNTHESIS UDP-GLUCOSE LIPID CARRIER TRANSFERASE"/>
    <property type="match status" value="1"/>
</dbReference>
<protein>
    <submittedName>
        <fullName evidence="3">Sugar transferase</fullName>
    </submittedName>
</protein>
<dbReference type="Proteomes" id="UP000636891">
    <property type="component" value="Unassembled WGS sequence"/>
</dbReference>
<evidence type="ECO:0000313" key="4">
    <source>
        <dbReference type="Proteomes" id="UP000636891"/>
    </source>
</evidence>
<comment type="caution">
    <text evidence="3">The sequence shown here is derived from an EMBL/GenBank/DDBJ whole genome shotgun (WGS) entry which is preliminary data.</text>
</comment>
<sequence>MSKEFDLLFVGPDSVLKEYFRDIADGYSFREAADGSNSLQQVGSGDSKSEIVVLWEKTTIDRDLSAIRAFRKTRGNVYLILIGNELTPDERSGYLKAGVNDTMLRHIPKEQFVSRLSFIQQTREMILGKREKASQEAICHFRLPLWKRLFDICFSSVALLSLSPLLLLTMLAIRLESKGAAVYRSKRVGSNYRVFDFLKFRSMYAGAEKQLKHYEQLNQYKFEKTTDEDGGKLNISGDFLADGVLPDGNFLVGDDDVVLVSDDEVILEKEYIDQKSYEQENAFVKLENDPRITRVGRFIRKYSIDELPQLINILKGDMSVVGNRPLPLYEAERLTSDEYIDRFMAPAGLTGLWQVEKRGDSGSMSAEERKKLDIEYARDFSFGMDFRIILKTISAFVQKENV</sequence>
<evidence type="ECO:0000313" key="3">
    <source>
        <dbReference type="EMBL" id="MBC5617365.1"/>
    </source>
</evidence>
<evidence type="ECO:0000259" key="2">
    <source>
        <dbReference type="Pfam" id="PF02397"/>
    </source>
</evidence>
<evidence type="ECO:0000256" key="1">
    <source>
        <dbReference type="ARBA" id="ARBA00006464"/>
    </source>
</evidence>
<name>A0ABR7CPU1_9BACT</name>